<feature type="chain" id="PRO_5045369828" evidence="1">
    <location>
        <begin position="31"/>
        <end position="484"/>
    </location>
</feature>
<keyword evidence="3" id="KW-1185">Reference proteome</keyword>
<name>A0ABT8JW80_9MICC</name>
<evidence type="ECO:0000313" key="3">
    <source>
        <dbReference type="Proteomes" id="UP001174209"/>
    </source>
</evidence>
<comment type="caution">
    <text evidence="2">The sequence shown here is derived from an EMBL/GenBank/DDBJ whole genome shotgun (WGS) entry which is preliminary data.</text>
</comment>
<reference evidence="2" key="1">
    <citation type="submission" date="2023-06" db="EMBL/GenBank/DDBJ databases">
        <title>MT1 and MT2 Draft Genomes of Novel Species.</title>
        <authorList>
            <person name="Venkateswaran K."/>
        </authorList>
    </citation>
    <scope>NUCLEOTIDE SEQUENCE</scope>
    <source>
        <strain evidence="2">IIF3SC-B10</strain>
    </source>
</reference>
<dbReference type="RefSeq" id="WP_301224119.1">
    <property type="nucleotide sequence ID" value="NZ_JAROCG010000001.1"/>
</dbReference>
<keyword evidence="1" id="KW-0732">Signal</keyword>
<dbReference type="EMBL" id="JAROCG010000001">
    <property type="protein sequence ID" value="MDN4609428.1"/>
    <property type="molecule type" value="Genomic_DNA"/>
</dbReference>
<feature type="signal peptide" evidence="1">
    <location>
        <begin position="1"/>
        <end position="30"/>
    </location>
</feature>
<evidence type="ECO:0000256" key="1">
    <source>
        <dbReference type="SAM" id="SignalP"/>
    </source>
</evidence>
<proteinExistence type="predicted"/>
<accession>A0ABT8JW80</accession>
<organism evidence="2 3">
    <name type="scientific">Arthrobacter burdickii</name>
    <dbReference type="NCBI Taxonomy" id="3035920"/>
    <lineage>
        <taxon>Bacteria</taxon>
        <taxon>Bacillati</taxon>
        <taxon>Actinomycetota</taxon>
        <taxon>Actinomycetes</taxon>
        <taxon>Micrococcales</taxon>
        <taxon>Micrococcaceae</taxon>
        <taxon>Arthrobacter</taxon>
    </lineage>
</organism>
<protein>
    <submittedName>
        <fullName evidence="2">Uncharacterized protein</fullName>
    </submittedName>
</protein>
<sequence length="484" mass="50350">MKLNAAGATLVSAALAVAFAVCSLATPASAGSLTTSTGQQLPAYLQGYRQGQLLCPGAALTGKVSVAIVDPMMATTDAPGDCTLSDMKAANPGTTFLAYLNIGAMRDFESWNGVFQNSCADTATDAGKQFGVTTSNSRVARNEDGQASYPGFSYLTVADLSPAYADACAATAHTLLSTDAQRGTTNAAPARFDGIFLDDASMSPSHGQDMVDVGQWGPWPDDDAYGRALIAAVQRFDATLTRTMGRDVPVAVNLGVYPAWSNQVTLARTLAATRSVDFALREHVVATGTGRPLPAIDLDQASAAYQTITAAGMPVVEHDYSVPLRELPTTAYRQGNDIGTSAPCLRDGFGSRSSVVAAAKTRRTLDHRMTLGHLLQTRTSSALRMTATLSQAEPTCQDNAWDDDANFETVTTASVSSTDAQVTALTTAVTSGAYATAAPLKFAGVTVVRLSNGKVVAVNTTTITRSVTAYGRTLSVPARSATIG</sequence>
<evidence type="ECO:0000313" key="2">
    <source>
        <dbReference type="EMBL" id="MDN4609428.1"/>
    </source>
</evidence>
<dbReference type="Proteomes" id="UP001174209">
    <property type="component" value="Unassembled WGS sequence"/>
</dbReference>
<gene>
    <name evidence="2" type="ORF">P5G52_00965</name>
</gene>